<keyword evidence="9" id="KW-0067">ATP-binding</keyword>
<feature type="domain" description="Histidine kinase" evidence="13">
    <location>
        <begin position="126"/>
        <end position="319"/>
    </location>
</feature>
<dbReference type="Pfam" id="PF00672">
    <property type="entry name" value="HAMP"/>
    <property type="match status" value="1"/>
</dbReference>
<dbReference type="EMBL" id="JAPDIA010000007">
    <property type="protein sequence ID" value="MDG0811284.1"/>
    <property type="molecule type" value="Genomic_DNA"/>
</dbReference>
<dbReference type="Pfam" id="PF06580">
    <property type="entry name" value="His_kinase"/>
    <property type="match status" value="1"/>
</dbReference>
<sequence>MTYLRNEATGWSIVSIVPKSELLASAQPIRSAIFDTSLLIILFGILFAVLISDDIVLGFNQLIARMKKVERGDLQTNIRTDRQDEVGLLSNSFDRMLQRLNDSIQTTYELHIREQQAELKALQAQIRPHFLYNTLDAINWMLIEREQYEVSEVIQALGEMLRYTIRGSESQRVPLREEVRQLANYLTIQSVRFEERLSWSIDIDAGLSELPIPKLLLQPIVENAVVHGIESRTEGGIVRIRGERYGSLARIVVEDNGQGIPADRLAALLRDDGPATGGSIGLLNVERRLKLAYGEEAGLEVESEPGSGTRVAIRLPERREQV</sequence>
<accession>A0A9X4L0M0</accession>
<proteinExistence type="predicted"/>
<evidence type="ECO:0000256" key="6">
    <source>
        <dbReference type="ARBA" id="ARBA00022679"/>
    </source>
</evidence>
<dbReference type="PROSITE" id="PS50885">
    <property type="entry name" value="HAMP"/>
    <property type="match status" value="1"/>
</dbReference>
<dbReference type="SUPFAM" id="SSF158472">
    <property type="entry name" value="HAMP domain-like"/>
    <property type="match status" value="1"/>
</dbReference>
<comment type="caution">
    <text evidence="15">The sequence shown here is derived from an EMBL/GenBank/DDBJ whole genome shotgun (WGS) entry which is preliminary data.</text>
</comment>
<dbReference type="PANTHER" id="PTHR34220">
    <property type="entry name" value="SENSOR HISTIDINE KINASE YPDA"/>
    <property type="match status" value="1"/>
</dbReference>
<evidence type="ECO:0000256" key="5">
    <source>
        <dbReference type="ARBA" id="ARBA00022553"/>
    </source>
</evidence>
<keyword evidence="4" id="KW-1003">Cell membrane</keyword>
<dbReference type="Gene3D" id="3.30.565.10">
    <property type="entry name" value="Histidine kinase-like ATPase, C-terminal domain"/>
    <property type="match status" value="1"/>
</dbReference>
<dbReference type="RefSeq" id="WP_277533803.1">
    <property type="nucleotide sequence ID" value="NZ_JAPDIA010000007.1"/>
</dbReference>
<organism evidence="15 16">
    <name type="scientific">Cohnella rhizosphaerae</name>
    <dbReference type="NCBI Taxonomy" id="1457232"/>
    <lineage>
        <taxon>Bacteria</taxon>
        <taxon>Bacillati</taxon>
        <taxon>Bacillota</taxon>
        <taxon>Bacilli</taxon>
        <taxon>Bacillales</taxon>
        <taxon>Paenibacillaceae</taxon>
        <taxon>Cohnella</taxon>
    </lineage>
</organism>
<comment type="subcellular location">
    <subcellularLocation>
        <location evidence="2">Cell membrane</location>
        <topology evidence="2">Multi-pass membrane protein</topology>
    </subcellularLocation>
</comment>
<feature type="transmembrane region" description="Helical" evidence="12">
    <location>
        <begin position="38"/>
        <end position="59"/>
    </location>
</feature>
<evidence type="ECO:0000256" key="2">
    <source>
        <dbReference type="ARBA" id="ARBA00004651"/>
    </source>
</evidence>
<feature type="domain" description="HAMP" evidence="14">
    <location>
        <begin position="53"/>
        <end position="105"/>
    </location>
</feature>
<evidence type="ECO:0000256" key="1">
    <source>
        <dbReference type="ARBA" id="ARBA00000085"/>
    </source>
</evidence>
<dbReference type="PANTHER" id="PTHR34220:SF7">
    <property type="entry name" value="SENSOR HISTIDINE KINASE YPDA"/>
    <property type="match status" value="1"/>
</dbReference>
<dbReference type="InterPro" id="IPR003660">
    <property type="entry name" value="HAMP_dom"/>
</dbReference>
<dbReference type="GO" id="GO:0005886">
    <property type="term" value="C:plasma membrane"/>
    <property type="evidence" value="ECO:0007669"/>
    <property type="project" value="UniProtKB-SubCell"/>
</dbReference>
<evidence type="ECO:0000256" key="3">
    <source>
        <dbReference type="ARBA" id="ARBA00012438"/>
    </source>
</evidence>
<keyword evidence="5" id="KW-0597">Phosphoprotein</keyword>
<dbReference type="InterPro" id="IPR004358">
    <property type="entry name" value="Sig_transdc_His_kin-like_C"/>
</dbReference>
<dbReference type="InterPro" id="IPR036890">
    <property type="entry name" value="HATPase_C_sf"/>
</dbReference>
<comment type="catalytic activity">
    <reaction evidence="1">
        <text>ATP + protein L-histidine = ADP + protein N-phospho-L-histidine.</text>
        <dbReference type="EC" id="2.7.13.3"/>
    </reaction>
</comment>
<dbReference type="SMART" id="SM00304">
    <property type="entry name" value="HAMP"/>
    <property type="match status" value="1"/>
</dbReference>
<dbReference type="InterPro" id="IPR005467">
    <property type="entry name" value="His_kinase_dom"/>
</dbReference>
<dbReference type="Proteomes" id="UP001153404">
    <property type="component" value="Unassembled WGS sequence"/>
</dbReference>
<dbReference type="InterPro" id="IPR010559">
    <property type="entry name" value="Sig_transdc_His_kin_internal"/>
</dbReference>
<evidence type="ECO:0000313" key="16">
    <source>
        <dbReference type="Proteomes" id="UP001153404"/>
    </source>
</evidence>
<keyword evidence="7" id="KW-0547">Nucleotide-binding</keyword>
<name>A0A9X4L0M0_9BACL</name>
<keyword evidence="12" id="KW-0812">Transmembrane</keyword>
<evidence type="ECO:0000256" key="10">
    <source>
        <dbReference type="ARBA" id="ARBA00023012"/>
    </source>
</evidence>
<keyword evidence="11 12" id="KW-0472">Membrane</keyword>
<evidence type="ECO:0000256" key="7">
    <source>
        <dbReference type="ARBA" id="ARBA00022741"/>
    </source>
</evidence>
<dbReference type="Gene3D" id="6.10.340.10">
    <property type="match status" value="1"/>
</dbReference>
<dbReference type="InterPro" id="IPR003594">
    <property type="entry name" value="HATPase_dom"/>
</dbReference>
<dbReference type="PROSITE" id="PS50109">
    <property type="entry name" value="HIS_KIN"/>
    <property type="match status" value="1"/>
</dbReference>
<keyword evidence="8 15" id="KW-0418">Kinase</keyword>
<dbReference type="AlphaFoldDB" id="A0A9X4L0M0"/>
<dbReference type="Pfam" id="PF02518">
    <property type="entry name" value="HATPase_c"/>
    <property type="match status" value="1"/>
</dbReference>
<evidence type="ECO:0000256" key="9">
    <source>
        <dbReference type="ARBA" id="ARBA00022840"/>
    </source>
</evidence>
<dbReference type="PRINTS" id="PR00344">
    <property type="entry name" value="BCTRLSENSOR"/>
</dbReference>
<dbReference type="GO" id="GO:0005524">
    <property type="term" value="F:ATP binding"/>
    <property type="evidence" value="ECO:0007669"/>
    <property type="project" value="UniProtKB-KW"/>
</dbReference>
<dbReference type="SUPFAM" id="SSF55874">
    <property type="entry name" value="ATPase domain of HSP90 chaperone/DNA topoisomerase II/histidine kinase"/>
    <property type="match status" value="1"/>
</dbReference>
<keyword evidence="10" id="KW-0902">Two-component regulatory system</keyword>
<evidence type="ECO:0000259" key="14">
    <source>
        <dbReference type="PROSITE" id="PS50885"/>
    </source>
</evidence>
<keyword evidence="6" id="KW-0808">Transferase</keyword>
<dbReference type="EC" id="2.7.13.3" evidence="3"/>
<protein>
    <recommendedName>
        <fullName evidence="3">histidine kinase</fullName>
        <ecNumber evidence="3">2.7.13.3</ecNumber>
    </recommendedName>
</protein>
<keyword evidence="16" id="KW-1185">Reference proteome</keyword>
<evidence type="ECO:0000313" key="15">
    <source>
        <dbReference type="EMBL" id="MDG0811284.1"/>
    </source>
</evidence>
<evidence type="ECO:0000256" key="8">
    <source>
        <dbReference type="ARBA" id="ARBA00022777"/>
    </source>
</evidence>
<keyword evidence="12" id="KW-1133">Transmembrane helix</keyword>
<evidence type="ECO:0000256" key="11">
    <source>
        <dbReference type="ARBA" id="ARBA00023136"/>
    </source>
</evidence>
<dbReference type="InterPro" id="IPR050640">
    <property type="entry name" value="Bact_2-comp_sensor_kinase"/>
</dbReference>
<evidence type="ECO:0000256" key="12">
    <source>
        <dbReference type="SAM" id="Phobius"/>
    </source>
</evidence>
<reference evidence="15" key="1">
    <citation type="submission" date="2022-10" db="EMBL/GenBank/DDBJ databases">
        <title>Comparative genomic analysis of Cohnella hashimotonis sp. nov., isolated from the International Space Station.</title>
        <authorList>
            <person name="Simpson A."/>
            <person name="Venkateswaran K."/>
        </authorList>
    </citation>
    <scope>NUCLEOTIDE SEQUENCE</scope>
    <source>
        <strain evidence="15">DSM 28161</strain>
    </source>
</reference>
<gene>
    <name evidence="15" type="ORF">OMP40_19350</name>
</gene>
<evidence type="ECO:0000259" key="13">
    <source>
        <dbReference type="PROSITE" id="PS50109"/>
    </source>
</evidence>
<dbReference type="GO" id="GO:0000155">
    <property type="term" value="F:phosphorelay sensor kinase activity"/>
    <property type="evidence" value="ECO:0007669"/>
    <property type="project" value="InterPro"/>
</dbReference>
<dbReference type="CDD" id="cd06225">
    <property type="entry name" value="HAMP"/>
    <property type="match status" value="1"/>
</dbReference>
<evidence type="ECO:0000256" key="4">
    <source>
        <dbReference type="ARBA" id="ARBA00022475"/>
    </source>
</evidence>
<dbReference type="SMART" id="SM00387">
    <property type="entry name" value="HATPase_c"/>
    <property type="match status" value="1"/>
</dbReference>